<dbReference type="InterPro" id="IPR000058">
    <property type="entry name" value="Znf_AN1"/>
</dbReference>
<dbReference type="Proteomes" id="UP000410492">
    <property type="component" value="Unassembled WGS sequence"/>
</dbReference>
<dbReference type="AlphaFoldDB" id="A0A653BEX2"/>
<dbReference type="Pfam" id="PF25327">
    <property type="entry name" value="UBL_ZFAND1"/>
    <property type="match status" value="1"/>
</dbReference>
<dbReference type="InterPro" id="IPR057358">
    <property type="entry name" value="UBL_ZFAND1-like"/>
</dbReference>
<evidence type="ECO:0000256" key="7">
    <source>
        <dbReference type="ARBA" id="ARBA00022833"/>
    </source>
</evidence>
<evidence type="ECO:0000256" key="2">
    <source>
        <dbReference type="ARBA" id="ARBA00022525"/>
    </source>
</evidence>
<dbReference type="GO" id="GO:0006508">
    <property type="term" value="P:proteolysis"/>
    <property type="evidence" value="ECO:0007669"/>
    <property type="project" value="UniProtKB-KW"/>
</dbReference>
<feature type="domain" description="AN1-type" evidence="11">
    <location>
        <begin position="10"/>
        <end position="48"/>
    </location>
</feature>
<evidence type="ECO:0000259" key="11">
    <source>
        <dbReference type="SMART" id="SM00154"/>
    </source>
</evidence>
<evidence type="ECO:0000256" key="10">
    <source>
        <dbReference type="ARBA" id="ARBA00023180"/>
    </source>
</evidence>
<sequence length="926" mass="104610">MELPSLGKQCAEPTCNQLDFLPINCKCGKIFCSNHFKVHTQICQVSKHLTEEELKQIENVFVCSHPNCTARSVVPLVCERCHKHFCIKHRHLTECEEKSAEKIAAEKEKYHAPVRQFNEAKDIVDKQLETKLEAAKRKVKNRATANKVQLMKLKGKAVGLKSIPQINRLYFNVTKVDASTEKSVAVFVSNQWSLGRAIDGIADEMKLQNNNNKSENACEQFSEGKLHEIMTKNELEYYFQTSDVDLVPPYEIVDLPTLPISLKLKKNEEIVSPALKIFVHDDDGIDMLSMPTKNCNYLYQGDLMTAALSICSPKNVDGLIFSDNSSFEIKPLTERLRTILGIQEALGNSVAPKNPHLLKKASFTSNFLYDHVYPSGRRMWSDSQETLEDIFGKNGQNRKHNEHTLESQALTSRSDRKMTLELAMFFDEAAYKIFAPHLDYDTNRLRDMLLDIMKAQPKDLPHHDGERGKLLDSFCAYQENLNPESDRDPDHWDMALYISGLDFYAYEKGRKSGVTMGLAPVGGVCSNTYACVIAEFGTTNAFGKPYPSAGLGMHHDSSGNYCAKEGYIMSPSRGTNGETQWSTCSAEVVADLKWAKCLQDTAKLKKLMDHSTFRNNPGQMYTAKKQCEILLRDKDAVVLPHQELSTICYNLQCKTPNRSGFYFAGPALEGTECGNGRYCEGGECVKKTLPKPISSKPGGWGPWKQGECLSGCLEKSVGYSIKRRFCNNPKPLNSDEGCLGSNVERALCSDQKICKTKKISAVDYASHKCREFAQLLEELDPDGGGLQAPHEEGRLWMGCAIFCKNKEFGTFYTPRMELNDLGISSYFPDGTWCHRENNINYYCMLRHCLPENFQFTKASGIEDVPILQNAMPHQDIPQNVKDYFTLFTSGKPFKTVLDDMQIGMKEEEWETDDYVEVPELQRQRLE</sequence>
<keyword evidence="3" id="KW-0645">Protease</keyword>
<evidence type="ECO:0000313" key="12">
    <source>
        <dbReference type="EMBL" id="VEN34118.1"/>
    </source>
</evidence>
<evidence type="ECO:0000256" key="1">
    <source>
        <dbReference type="ARBA" id="ARBA00004613"/>
    </source>
</evidence>
<dbReference type="GO" id="GO:0030198">
    <property type="term" value="P:extracellular matrix organization"/>
    <property type="evidence" value="ECO:0007669"/>
    <property type="project" value="TreeGrafter"/>
</dbReference>
<proteinExistence type="predicted"/>
<keyword evidence="8" id="KW-0482">Metalloprotease</keyword>
<evidence type="ECO:0000256" key="9">
    <source>
        <dbReference type="ARBA" id="ARBA00023157"/>
    </source>
</evidence>
<protein>
    <recommendedName>
        <fullName evidence="11">AN1-type domain-containing protein</fullName>
    </recommendedName>
</protein>
<dbReference type="InterPro" id="IPR000884">
    <property type="entry name" value="TSP1_rpt"/>
</dbReference>
<evidence type="ECO:0000313" key="13">
    <source>
        <dbReference type="Proteomes" id="UP000410492"/>
    </source>
</evidence>
<dbReference type="Gene3D" id="4.10.1110.10">
    <property type="entry name" value="AN1-like Zinc finger"/>
    <property type="match status" value="1"/>
</dbReference>
<dbReference type="GO" id="GO:0031012">
    <property type="term" value="C:extracellular matrix"/>
    <property type="evidence" value="ECO:0007669"/>
    <property type="project" value="TreeGrafter"/>
</dbReference>
<keyword evidence="5" id="KW-0863">Zinc-finger</keyword>
<accession>A0A653BEX2</accession>
<evidence type="ECO:0000256" key="3">
    <source>
        <dbReference type="ARBA" id="ARBA00022670"/>
    </source>
</evidence>
<dbReference type="SUPFAM" id="SSF118310">
    <property type="entry name" value="AN1-like Zinc finger"/>
    <property type="match status" value="2"/>
</dbReference>
<dbReference type="InterPro" id="IPR050439">
    <property type="entry name" value="ADAMTS_ADAMTS-like"/>
</dbReference>
<comment type="subcellular location">
    <subcellularLocation>
        <location evidence="1">Secreted</location>
    </subcellularLocation>
</comment>
<dbReference type="GO" id="GO:0008270">
    <property type="term" value="F:zinc ion binding"/>
    <property type="evidence" value="ECO:0007669"/>
    <property type="project" value="UniProtKB-KW"/>
</dbReference>
<dbReference type="PANTHER" id="PTHR13723:SF294">
    <property type="entry name" value="A DISINTEGRIN AND METALLOPROTEINASE WITH THROMBOSPONDIN MOTIFS 7-LIKE PROTEIN"/>
    <property type="match status" value="1"/>
</dbReference>
<evidence type="ECO:0000256" key="4">
    <source>
        <dbReference type="ARBA" id="ARBA00022723"/>
    </source>
</evidence>
<dbReference type="PROSITE" id="PS50092">
    <property type="entry name" value="TSP1"/>
    <property type="match status" value="1"/>
</dbReference>
<dbReference type="EMBL" id="CAACVG010000442">
    <property type="protein sequence ID" value="VEN34118.1"/>
    <property type="molecule type" value="Genomic_DNA"/>
</dbReference>
<dbReference type="Pfam" id="PF17771">
    <property type="entry name" value="ADAMTS_CR_2"/>
    <property type="match status" value="1"/>
</dbReference>
<dbReference type="InterPro" id="IPR024079">
    <property type="entry name" value="MetalloPept_cat_dom_sf"/>
</dbReference>
<organism evidence="12 13">
    <name type="scientific">Callosobruchus maculatus</name>
    <name type="common">Southern cowpea weevil</name>
    <name type="synonym">Pulse bruchid</name>
    <dbReference type="NCBI Taxonomy" id="64391"/>
    <lineage>
        <taxon>Eukaryota</taxon>
        <taxon>Metazoa</taxon>
        <taxon>Ecdysozoa</taxon>
        <taxon>Arthropoda</taxon>
        <taxon>Hexapoda</taxon>
        <taxon>Insecta</taxon>
        <taxon>Pterygota</taxon>
        <taxon>Neoptera</taxon>
        <taxon>Endopterygota</taxon>
        <taxon>Coleoptera</taxon>
        <taxon>Polyphaga</taxon>
        <taxon>Cucujiformia</taxon>
        <taxon>Chrysomeloidea</taxon>
        <taxon>Chrysomelidae</taxon>
        <taxon>Bruchinae</taxon>
        <taxon>Bruchini</taxon>
        <taxon>Callosobruchus</taxon>
    </lineage>
</organism>
<keyword evidence="13" id="KW-1185">Reference proteome</keyword>
<dbReference type="OrthoDB" id="9942326at2759"/>
<keyword evidence="6" id="KW-0378">Hydrolase</keyword>
<dbReference type="Gene3D" id="3.40.1620.60">
    <property type="match status" value="1"/>
</dbReference>
<dbReference type="SUPFAM" id="SSF55486">
    <property type="entry name" value="Metalloproteases ('zincins'), catalytic domain"/>
    <property type="match status" value="1"/>
</dbReference>
<dbReference type="Gene3D" id="3.40.390.10">
    <property type="entry name" value="Collagenase (Catalytic Domain)"/>
    <property type="match status" value="1"/>
</dbReference>
<feature type="domain" description="AN1-type" evidence="11">
    <location>
        <begin position="63"/>
        <end position="100"/>
    </location>
</feature>
<evidence type="ECO:0000256" key="5">
    <source>
        <dbReference type="ARBA" id="ARBA00022771"/>
    </source>
</evidence>
<dbReference type="InterPro" id="IPR035896">
    <property type="entry name" value="AN1-like_Znf"/>
</dbReference>
<keyword evidence="7" id="KW-0862">Zinc</keyword>
<reference evidence="12 13" key="1">
    <citation type="submission" date="2019-01" db="EMBL/GenBank/DDBJ databases">
        <authorList>
            <person name="Sayadi A."/>
        </authorList>
    </citation>
    <scope>NUCLEOTIDE SEQUENCE [LARGE SCALE GENOMIC DNA]</scope>
</reference>
<keyword evidence="9" id="KW-1015">Disulfide bond</keyword>
<dbReference type="PANTHER" id="PTHR13723">
    <property type="entry name" value="ADAMTS A DISINTEGRIN AND METALLOPROTEASE WITH THROMBOSPONDIN MOTIFS PROTEASE"/>
    <property type="match status" value="1"/>
</dbReference>
<gene>
    <name evidence="12" type="ORF">CALMAC_LOCUS419</name>
</gene>
<dbReference type="GO" id="GO:0005576">
    <property type="term" value="C:extracellular region"/>
    <property type="evidence" value="ECO:0007669"/>
    <property type="project" value="UniProtKB-SubCell"/>
</dbReference>
<dbReference type="GO" id="GO:0004222">
    <property type="term" value="F:metalloendopeptidase activity"/>
    <property type="evidence" value="ECO:0007669"/>
    <property type="project" value="InterPro"/>
</dbReference>
<name>A0A653BEX2_CALMS</name>
<keyword evidence="10" id="KW-0325">Glycoprotein</keyword>
<dbReference type="Pfam" id="PF01421">
    <property type="entry name" value="Reprolysin"/>
    <property type="match status" value="1"/>
</dbReference>
<evidence type="ECO:0000256" key="8">
    <source>
        <dbReference type="ARBA" id="ARBA00023049"/>
    </source>
</evidence>
<dbReference type="Gene3D" id="2.20.100.10">
    <property type="entry name" value="Thrombospondin type-1 (TSP1) repeat"/>
    <property type="match status" value="1"/>
</dbReference>
<evidence type="ECO:0000256" key="6">
    <source>
        <dbReference type="ARBA" id="ARBA00022801"/>
    </source>
</evidence>
<keyword evidence="2" id="KW-0964">Secreted</keyword>
<keyword evidence="4" id="KW-0479">Metal-binding</keyword>
<dbReference type="InterPro" id="IPR041645">
    <property type="entry name" value="ADAMTS_CR_2"/>
</dbReference>
<dbReference type="InterPro" id="IPR001590">
    <property type="entry name" value="Peptidase_M12B"/>
</dbReference>
<dbReference type="SMART" id="SM00154">
    <property type="entry name" value="ZnF_AN1"/>
    <property type="match status" value="2"/>
</dbReference>
<dbReference type="InterPro" id="IPR036383">
    <property type="entry name" value="TSP1_rpt_sf"/>
</dbReference>